<evidence type="ECO:0000313" key="1">
    <source>
        <dbReference type="EMBL" id="GJE56960.1"/>
    </source>
</evidence>
<gene>
    <name evidence="1" type="ORF">EKPJFOCH_3470</name>
</gene>
<organism evidence="1 2">
    <name type="scientific">Methylobacterium thuringiense</name>
    <dbReference type="NCBI Taxonomy" id="1003091"/>
    <lineage>
        <taxon>Bacteria</taxon>
        <taxon>Pseudomonadati</taxon>
        <taxon>Pseudomonadota</taxon>
        <taxon>Alphaproteobacteria</taxon>
        <taxon>Hyphomicrobiales</taxon>
        <taxon>Methylobacteriaceae</taxon>
        <taxon>Methylobacterium</taxon>
    </lineage>
</organism>
<comment type="caution">
    <text evidence="1">The sequence shown here is derived from an EMBL/GenBank/DDBJ whole genome shotgun (WGS) entry which is preliminary data.</text>
</comment>
<protein>
    <submittedName>
        <fullName evidence="1">Uncharacterized protein</fullName>
    </submittedName>
</protein>
<keyword evidence="2" id="KW-1185">Reference proteome</keyword>
<reference evidence="1" key="1">
    <citation type="journal article" date="2021" name="Front. Microbiol.">
        <title>Comprehensive Comparative Genomics and Phenotyping of Methylobacterium Species.</title>
        <authorList>
            <person name="Alessa O."/>
            <person name="Ogura Y."/>
            <person name="Fujitani Y."/>
            <person name="Takami H."/>
            <person name="Hayashi T."/>
            <person name="Sahin N."/>
            <person name="Tani A."/>
        </authorList>
    </citation>
    <scope>NUCLEOTIDE SEQUENCE</scope>
    <source>
        <strain evidence="1">DSM 23674</strain>
    </source>
</reference>
<sequence length="43" mass="4590">MSEPEVGADDRGGLGGKGVGSHAVELWEGLRFIEHFDALELHA</sequence>
<evidence type="ECO:0000313" key="2">
    <source>
        <dbReference type="Proteomes" id="UP001055101"/>
    </source>
</evidence>
<dbReference type="EMBL" id="BPRA01000015">
    <property type="protein sequence ID" value="GJE56960.1"/>
    <property type="molecule type" value="Genomic_DNA"/>
</dbReference>
<reference evidence="1" key="2">
    <citation type="submission" date="2021-08" db="EMBL/GenBank/DDBJ databases">
        <authorList>
            <person name="Tani A."/>
            <person name="Ola A."/>
            <person name="Ogura Y."/>
            <person name="Katsura K."/>
            <person name="Hayashi T."/>
        </authorList>
    </citation>
    <scope>NUCLEOTIDE SEQUENCE</scope>
    <source>
        <strain evidence="1">DSM 23674</strain>
    </source>
</reference>
<name>A0ABQ4TTL2_9HYPH</name>
<proteinExistence type="predicted"/>
<dbReference type="Proteomes" id="UP001055101">
    <property type="component" value="Unassembled WGS sequence"/>
</dbReference>
<accession>A0ABQ4TTL2</accession>